<evidence type="ECO:0000256" key="1">
    <source>
        <dbReference type="ARBA" id="ARBA00004651"/>
    </source>
</evidence>
<protein>
    <recommendedName>
        <fullName evidence="8">Probable membrane transporter protein</fullName>
    </recommendedName>
</protein>
<dbReference type="RefSeq" id="WP_106611739.1">
    <property type="nucleotide sequence ID" value="NZ_JAUSTO010000012.1"/>
</dbReference>
<feature type="transmembrane region" description="Helical" evidence="8">
    <location>
        <begin position="233"/>
        <end position="250"/>
    </location>
</feature>
<evidence type="ECO:0000256" key="5">
    <source>
        <dbReference type="ARBA" id="ARBA00022692"/>
    </source>
</evidence>
<keyword evidence="6 8" id="KW-1133">Transmembrane helix</keyword>
<dbReference type="Proteomes" id="UP001241537">
    <property type="component" value="Unassembled WGS sequence"/>
</dbReference>
<dbReference type="GO" id="GO:0005886">
    <property type="term" value="C:plasma membrane"/>
    <property type="evidence" value="ECO:0007669"/>
    <property type="project" value="UniProtKB-SubCell"/>
</dbReference>
<comment type="subcellular location">
    <subcellularLocation>
        <location evidence="1 8">Cell membrane</location>
        <topology evidence="1 8">Multi-pass membrane protein</topology>
    </subcellularLocation>
</comment>
<evidence type="ECO:0000256" key="6">
    <source>
        <dbReference type="ARBA" id="ARBA00022989"/>
    </source>
</evidence>
<dbReference type="InterPro" id="IPR002781">
    <property type="entry name" value="TM_pro_TauE-like"/>
</dbReference>
<dbReference type="InterPro" id="IPR052017">
    <property type="entry name" value="TSUP"/>
</dbReference>
<feature type="transmembrane region" description="Helical" evidence="8">
    <location>
        <begin position="138"/>
        <end position="155"/>
    </location>
</feature>
<dbReference type="AlphaFoldDB" id="A0AAE3VB62"/>
<proteinExistence type="inferred from homology"/>
<accession>A0AAE3VB62</accession>
<evidence type="ECO:0000313" key="9">
    <source>
        <dbReference type="EMBL" id="MDQ0153092.1"/>
    </source>
</evidence>
<gene>
    <name evidence="9" type="ORF">J2S20_001801</name>
</gene>
<feature type="transmembrane region" description="Helical" evidence="8">
    <location>
        <begin position="101"/>
        <end position="118"/>
    </location>
</feature>
<evidence type="ECO:0000256" key="8">
    <source>
        <dbReference type="RuleBase" id="RU363041"/>
    </source>
</evidence>
<sequence>MSLTPLTFLIVCPLVFVAGLVDAIGGGGGLISLPAFLFAGLPVHLAVGTNKLSSACGTTLATVRFARKKMINWSLALPTIVAAVVGSSLGAHISLRLDERVMLVILLAILPLVAFAVLNKHILKDIGKEHERITRRSYISATLAAFAVGMYDGLYGPGTGTFLIVLLTIFSKLSMATANGQTKAINLTSNLTSLVIFLMNGTVLIPLGAAAALCNMLGAYIGSGMVMEKGSKIVRPIMLAVLVLLFLKVVSELL</sequence>
<dbReference type="PANTHER" id="PTHR30269:SF0">
    <property type="entry name" value="MEMBRANE TRANSPORTER PROTEIN YFCA-RELATED"/>
    <property type="match status" value="1"/>
</dbReference>
<evidence type="ECO:0000256" key="4">
    <source>
        <dbReference type="ARBA" id="ARBA00022475"/>
    </source>
</evidence>
<dbReference type="EMBL" id="JAUSTO010000012">
    <property type="protein sequence ID" value="MDQ0153092.1"/>
    <property type="molecule type" value="Genomic_DNA"/>
</dbReference>
<dbReference type="PANTHER" id="PTHR30269">
    <property type="entry name" value="TRANSMEMBRANE PROTEIN YFCA"/>
    <property type="match status" value="1"/>
</dbReference>
<evidence type="ECO:0000256" key="2">
    <source>
        <dbReference type="ARBA" id="ARBA00009142"/>
    </source>
</evidence>
<organism evidence="9 10">
    <name type="scientific">Moryella indoligenes</name>
    <dbReference type="NCBI Taxonomy" id="371674"/>
    <lineage>
        <taxon>Bacteria</taxon>
        <taxon>Bacillati</taxon>
        <taxon>Bacillota</taxon>
        <taxon>Clostridia</taxon>
        <taxon>Lachnospirales</taxon>
        <taxon>Lachnospiraceae</taxon>
        <taxon>Moryella</taxon>
    </lineage>
</organism>
<keyword evidence="10" id="KW-1185">Reference proteome</keyword>
<evidence type="ECO:0000256" key="7">
    <source>
        <dbReference type="ARBA" id="ARBA00023136"/>
    </source>
</evidence>
<keyword evidence="3" id="KW-0813">Transport</keyword>
<feature type="transmembrane region" description="Helical" evidence="8">
    <location>
        <begin position="191"/>
        <end position="221"/>
    </location>
</feature>
<feature type="transmembrane region" description="Helical" evidence="8">
    <location>
        <begin position="73"/>
        <end position="95"/>
    </location>
</feature>
<evidence type="ECO:0000256" key="3">
    <source>
        <dbReference type="ARBA" id="ARBA00022448"/>
    </source>
</evidence>
<name>A0AAE3VB62_9FIRM</name>
<feature type="transmembrane region" description="Helical" evidence="8">
    <location>
        <begin position="33"/>
        <end position="52"/>
    </location>
</feature>
<evidence type="ECO:0000313" key="10">
    <source>
        <dbReference type="Proteomes" id="UP001241537"/>
    </source>
</evidence>
<reference evidence="9" key="1">
    <citation type="submission" date="2023-07" db="EMBL/GenBank/DDBJ databases">
        <title>Genomic Encyclopedia of Type Strains, Phase IV (KMG-IV): sequencing the most valuable type-strain genomes for metagenomic binning, comparative biology and taxonomic classification.</title>
        <authorList>
            <person name="Goeker M."/>
        </authorList>
    </citation>
    <scope>NUCLEOTIDE SEQUENCE</scope>
    <source>
        <strain evidence="9">DSM 19659</strain>
    </source>
</reference>
<keyword evidence="5 8" id="KW-0812">Transmembrane</keyword>
<keyword evidence="4 8" id="KW-1003">Cell membrane</keyword>
<feature type="transmembrane region" description="Helical" evidence="8">
    <location>
        <begin position="161"/>
        <end position="179"/>
    </location>
</feature>
<comment type="similarity">
    <text evidence="2 8">Belongs to the 4-toluene sulfonate uptake permease (TSUP) (TC 2.A.102) family.</text>
</comment>
<comment type="caution">
    <text evidence="9">The sequence shown here is derived from an EMBL/GenBank/DDBJ whole genome shotgun (WGS) entry which is preliminary data.</text>
</comment>
<dbReference type="Pfam" id="PF01925">
    <property type="entry name" value="TauE"/>
    <property type="match status" value="1"/>
</dbReference>
<keyword evidence="7 8" id="KW-0472">Membrane</keyword>